<dbReference type="InterPro" id="IPR007023">
    <property type="entry name" value="Ribosom_reg"/>
</dbReference>
<comment type="function">
    <text evidence="5">Involved in ribosomal large subunit assembly.</text>
</comment>
<keyword evidence="4 5" id="KW-0539">Nucleus</keyword>
<dbReference type="GO" id="GO:0030687">
    <property type="term" value="C:preribosome, large subunit precursor"/>
    <property type="evidence" value="ECO:0007669"/>
    <property type="project" value="TreeGrafter"/>
</dbReference>
<evidence type="ECO:0000256" key="1">
    <source>
        <dbReference type="ARBA" id="ARBA00004123"/>
    </source>
</evidence>
<dbReference type="Proteomes" id="UP000225706">
    <property type="component" value="Unassembled WGS sequence"/>
</dbReference>
<gene>
    <name evidence="7" type="primary">RRS1</name>
    <name evidence="7" type="ORF">AWC38_SpisGene5687</name>
</gene>
<dbReference type="OrthoDB" id="28455at2759"/>
<accession>A0A2B4SLU0</accession>
<protein>
    <recommendedName>
        <fullName evidence="5">Ribosome biogenesis regulatory protein</fullName>
    </recommendedName>
</protein>
<evidence type="ECO:0000256" key="4">
    <source>
        <dbReference type="ARBA" id="ARBA00023242"/>
    </source>
</evidence>
<dbReference type="GO" id="GO:0000447">
    <property type="term" value="P:endonucleolytic cleavage in ITS1 to separate SSU-rRNA from 5.8S rRNA and LSU-rRNA from tricistronic rRNA transcript (SSU-rRNA, 5.8S rRNA, LSU-rRNA)"/>
    <property type="evidence" value="ECO:0007669"/>
    <property type="project" value="TreeGrafter"/>
</dbReference>
<evidence type="ECO:0000256" key="5">
    <source>
        <dbReference type="RuleBase" id="RU364132"/>
    </source>
</evidence>
<dbReference type="PANTHER" id="PTHR17602:SF4">
    <property type="entry name" value="RIBOSOME BIOGENESIS REGULATORY PROTEIN HOMOLOG"/>
    <property type="match status" value="1"/>
</dbReference>
<evidence type="ECO:0000256" key="3">
    <source>
        <dbReference type="ARBA" id="ARBA00022517"/>
    </source>
</evidence>
<comment type="similarity">
    <text evidence="2 5">Belongs to the RRS1 family.</text>
</comment>
<proteinExistence type="inferred from homology"/>
<dbReference type="PANTHER" id="PTHR17602">
    <property type="entry name" value="RIBOSOME BIOGENESIS REGULATORY PROTEIN"/>
    <property type="match status" value="1"/>
</dbReference>
<name>A0A2B4SLU0_STYPI</name>
<dbReference type="STRING" id="50429.A0A2B4SLU0"/>
<dbReference type="GO" id="GO:0005730">
    <property type="term" value="C:nucleolus"/>
    <property type="evidence" value="ECO:0007669"/>
    <property type="project" value="TreeGrafter"/>
</dbReference>
<evidence type="ECO:0000256" key="6">
    <source>
        <dbReference type="SAM" id="MobiDB-lite"/>
    </source>
</evidence>
<keyword evidence="8" id="KW-1185">Reference proteome</keyword>
<feature type="compositionally biased region" description="Basic residues" evidence="6">
    <location>
        <begin position="327"/>
        <end position="346"/>
    </location>
</feature>
<evidence type="ECO:0000256" key="2">
    <source>
        <dbReference type="ARBA" id="ARBA00010077"/>
    </source>
</evidence>
<organism evidence="7 8">
    <name type="scientific">Stylophora pistillata</name>
    <name type="common">Smooth cauliflower coral</name>
    <dbReference type="NCBI Taxonomy" id="50429"/>
    <lineage>
        <taxon>Eukaryota</taxon>
        <taxon>Metazoa</taxon>
        <taxon>Cnidaria</taxon>
        <taxon>Anthozoa</taxon>
        <taxon>Hexacorallia</taxon>
        <taxon>Scleractinia</taxon>
        <taxon>Astrocoeniina</taxon>
        <taxon>Pocilloporidae</taxon>
        <taxon>Stylophora</taxon>
    </lineage>
</organism>
<dbReference type="Pfam" id="PF04939">
    <property type="entry name" value="RRS1"/>
    <property type="match status" value="1"/>
</dbReference>
<feature type="compositionally biased region" description="Basic and acidic residues" evidence="6">
    <location>
        <begin position="299"/>
        <end position="309"/>
    </location>
</feature>
<comment type="caution">
    <text evidence="7">The sequence shown here is derived from an EMBL/GenBank/DDBJ whole genome shotgun (WGS) entry which is preliminary data.</text>
</comment>
<reference evidence="8" key="1">
    <citation type="journal article" date="2017" name="bioRxiv">
        <title>Comparative analysis of the genomes of Stylophora pistillata and Acropora digitifera provides evidence for extensive differences between species of corals.</title>
        <authorList>
            <person name="Voolstra C.R."/>
            <person name="Li Y."/>
            <person name="Liew Y.J."/>
            <person name="Baumgarten S."/>
            <person name="Zoccola D."/>
            <person name="Flot J.-F."/>
            <person name="Tambutte S."/>
            <person name="Allemand D."/>
            <person name="Aranda M."/>
        </authorList>
    </citation>
    <scope>NUCLEOTIDE SEQUENCE [LARGE SCALE GENOMIC DNA]</scope>
</reference>
<sequence length="346" mass="39649">MVDGSDGGSVSTVASVLSLAEKNKEEKYRSIEVAKEVEPDLDIGNLLATDLQPVDRQEFRKNKEDFLRNLARDNTQLLLNAIWKLPHERSEGVVLVKLPEPNTIIPREKPIPKPKPPSKWEEFAKRKGITKKKRERMILDKNTQEWKPRYGYKRGNDETQDWLLEVPQNADPYEDQFEKKIEAKKERVSKNEYQRLRNIARNRKIPVPNKDLAPTSGQQSKEQISTKLNISRLSTASLGKFTEKLRDEKIPRKTGKKRKFEPVVGDLSSERSRSRELAEKIAKRDPLDINKAVNQHITEAQKRGSELKRKGAGKGKKGKAKLDAKNRNRKPAGKSPRKSGKKKVKI</sequence>
<feature type="compositionally biased region" description="Basic and acidic residues" evidence="6">
    <location>
        <begin position="268"/>
        <end position="288"/>
    </location>
</feature>
<feature type="compositionally biased region" description="Basic residues" evidence="6">
    <location>
        <begin position="310"/>
        <end position="319"/>
    </location>
</feature>
<evidence type="ECO:0000313" key="7">
    <source>
        <dbReference type="EMBL" id="PFX29548.1"/>
    </source>
</evidence>
<dbReference type="EMBL" id="LSMT01000064">
    <property type="protein sequence ID" value="PFX29548.1"/>
    <property type="molecule type" value="Genomic_DNA"/>
</dbReference>
<dbReference type="GO" id="GO:0042273">
    <property type="term" value="P:ribosomal large subunit biogenesis"/>
    <property type="evidence" value="ECO:0007669"/>
    <property type="project" value="TreeGrafter"/>
</dbReference>
<feature type="region of interest" description="Disordered" evidence="6">
    <location>
        <begin position="244"/>
        <end position="346"/>
    </location>
</feature>
<dbReference type="AlphaFoldDB" id="A0A2B4SLU0"/>
<comment type="subcellular location">
    <subcellularLocation>
        <location evidence="1 5">Nucleus</location>
    </subcellularLocation>
</comment>
<evidence type="ECO:0000313" key="8">
    <source>
        <dbReference type="Proteomes" id="UP000225706"/>
    </source>
</evidence>
<keyword evidence="3 5" id="KW-0690">Ribosome biogenesis</keyword>